<dbReference type="GO" id="GO:0015833">
    <property type="term" value="P:peptide transport"/>
    <property type="evidence" value="ECO:0007669"/>
    <property type="project" value="UniProtKB-KW"/>
</dbReference>
<dbReference type="PROSITE" id="PS50928">
    <property type="entry name" value="ABC_TM1"/>
    <property type="match status" value="1"/>
</dbReference>
<dbReference type="InterPro" id="IPR025966">
    <property type="entry name" value="OppC_N"/>
</dbReference>
<dbReference type="Pfam" id="PF12911">
    <property type="entry name" value="OppC_N"/>
    <property type="match status" value="1"/>
</dbReference>
<organism evidence="16 17">
    <name type="scientific">Mycobacterium intracellulare subsp. chimaera</name>
    <dbReference type="NCBI Taxonomy" id="222805"/>
    <lineage>
        <taxon>Bacteria</taxon>
        <taxon>Bacillati</taxon>
        <taxon>Actinomycetota</taxon>
        <taxon>Actinomycetes</taxon>
        <taxon>Mycobacteriales</taxon>
        <taxon>Mycobacteriaceae</taxon>
        <taxon>Mycobacterium</taxon>
        <taxon>Mycobacterium avium complex (MAC)</taxon>
    </lineage>
</organism>
<dbReference type="FunFam" id="1.10.3720.10:FF:000102">
    <property type="entry name" value="Oligopeptide ABC transporter permease OppC"/>
    <property type="match status" value="1"/>
</dbReference>
<dbReference type="Gene3D" id="1.10.3720.10">
    <property type="entry name" value="MetI-like"/>
    <property type="match status" value="1"/>
</dbReference>
<evidence type="ECO:0000256" key="9">
    <source>
        <dbReference type="ARBA" id="ARBA00023136"/>
    </source>
</evidence>
<evidence type="ECO:0000256" key="8">
    <source>
        <dbReference type="ARBA" id="ARBA00022989"/>
    </source>
</evidence>
<dbReference type="PANTHER" id="PTHR43386">
    <property type="entry name" value="OLIGOPEPTIDE TRANSPORT SYSTEM PERMEASE PROTEIN APPC"/>
    <property type="match status" value="1"/>
</dbReference>
<dbReference type="InterPro" id="IPR035906">
    <property type="entry name" value="MetI-like_sf"/>
</dbReference>
<keyword evidence="6" id="KW-0571">Peptide transport</keyword>
<gene>
    <name evidence="16" type="primary">oppC</name>
    <name evidence="16" type="ORF">MYCOZU2_01656</name>
</gene>
<keyword evidence="4" id="KW-0997">Cell inner membrane</keyword>
<dbReference type="GO" id="GO:0015031">
    <property type="term" value="P:protein transport"/>
    <property type="evidence" value="ECO:0007669"/>
    <property type="project" value="UniProtKB-KW"/>
</dbReference>
<dbReference type="InterPro" id="IPR000515">
    <property type="entry name" value="MetI-like"/>
</dbReference>
<dbReference type="SUPFAM" id="SSF161098">
    <property type="entry name" value="MetI-like"/>
    <property type="match status" value="1"/>
</dbReference>
<dbReference type="InterPro" id="IPR050366">
    <property type="entry name" value="BP-dependent_transpt_permease"/>
</dbReference>
<evidence type="ECO:0000256" key="12">
    <source>
        <dbReference type="ARBA" id="ARBA00072251"/>
    </source>
</evidence>
<keyword evidence="9 13" id="KW-0472">Membrane</keyword>
<dbReference type="Proteomes" id="UP000198286">
    <property type="component" value="Chromosome"/>
</dbReference>
<accession>A0A220XRM8</accession>
<feature type="transmembrane region" description="Helical" evidence="13">
    <location>
        <begin position="302"/>
        <end position="323"/>
    </location>
</feature>
<evidence type="ECO:0000313" key="17">
    <source>
        <dbReference type="Proteomes" id="UP000198286"/>
    </source>
</evidence>
<feature type="transmembrane region" description="Helical" evidence="13">
    <location>
        <begin position="169"/>
        <end position="190"/>
    </location>
</feature>
<feature type="domain" description="ABC transmembrane type-1" evidence="15">
    <location>
        <begin position="134"/>
        <end position="325"/>
    </location>
</feature>
<keyword evidence="8 13" id="KW-1133">Transmembrane helix</keyword>
<feature type="transmembrane region" description="Helical" evidence="13">
    <location>
        <begin position="73"/>
        <end position="95"/>
    </location>
</feature>
<keyword evidence="2 13" id="KW-0813">Transport</keyword>
<keyword evidence="5 13" id="KW-0812">Transmembrane</keyword>
<evidence type="ECO:0000256" key="3">
    <source>
        <dbReference type="ARBA" id="ARBA00022475"/>
    </source>
</evidence>
<dbReference type="CDD" id="cd06261">
    <property type="entry name" value="TM_PBP2"/>
    <property type="match status" value="1"/>
</dbReference>
<evidence type="ECO:0000256" key="13">
    <source>
        <dbReference type="RuleBase" id="RU363032"/>
    </source>
</evidence>
<feature type="transmembrane region" description="Helical" evidence="13">
    <location>
        <begin position="196"/>
        <end position="218"/>
    </location>
</feature>
<reference evidence="16 17" key="1">
    <citation type="journal article" date="2017" name="Lancet Infect. Dis.">
        <title>Global outbreak of severe Mycobacterium chimaera disease after cardiac surgery: a molecular epidemiological study.</title>
        <authorList>
            <person name="van Ingen J."/>
            <person name="Kohl T."/>
            <person name="Kranzer K."/>
            <person name="Hasse B."/>
            <person name="Keller P."/>
            <person name="Szafranska A."/>
            <person name="Hillemann D."/>
            <person name="Chand M."/>
            <person name="Schreiber P."/>
            <person name="Sommerstein R."/>
            <person name="Berger C."/>
            <person name="Genoni M."/>
            <person name="Ruegg C."/>
            <person name="Troillet N."/>
            <person name="Widmer A.F."/>
            <person name="Becker S.L."/>
            <person name="Herrmann M."/>
            <person name="Eckmanns T."/>
            <person name="Haller S."/>
            <person name="Hoeller C."/>
            <person name="Debast S.B."/>
            <person name="Wolfhagen M.J."/>
            <person name="Hopman J."/>
            <person name="Kluytmans J."/>
            <person name="Langelaar M."/>
            <person name="Notermans D.W."/>
            <person name="ten Oever J."/>
            <person name="van den Barselaar P."/>
            <person name="Vonk A.B.A."/>
            <person name="Vos M.C."/>
            <person name="Ahmed N."/>
            <person name="Brown T."/>
            <person name="Crook D."/>
            <person name="Lamagni T."/>
            <person name="Phin N."/>
            <person name="Smith E.G."/>
            <person name="Zambon M."/>
            <person name="Serr A."/>
            <person name="Goetting T."/>
            <person name="Ebner W."/>
            <person name="Thuermer A."/>
            <person name="Utpatel C."/>
            <person name="Sproer C."/>
            <person name="Bunk B."/>
            <person name="Nubel U."/>
            <person name="Bloemberg G."/>
            <person name="Bottger E."/>
            <person name="Niemann S."/>
            <person name="Wagner D."/>
            <person name="Sax H."/>
        </authorList>
    </citation>
    <scope>NUCLEOTIDE SEQUENCE [LARGE SCALE GENOMIC DNA]</scope>
    <source>
        <strain evidence="16 17">ZUERICH-2</strain>
    </source>
</reference>
<dbReference type="GO" id="GO:0005886">
    <property type="term" value="C:plasma membrane"/>
    <property type="evidence" value="ECO:0007669"/>
    <property type="project" value="UniProtKB-SubCell"/>
</dbReference>
<comment type="subunit">
    <text evidence="11">The complex is composed of an ATP-binding protein (OppD), two transmembrane proteins (OppB and OppC) and a solute-binding protein (OppA).</text>
</comment>
<evidence type="ECO:0000256" key="4">
    <source>
        <dbReference type="ARBA" id="ARBA00022519"/>
    </source>
</evidence>
<feature type="compositionally biased region" description="Basic and acidic residues" evidence="14">
    <location>
        <begin position="25"/>
        <end position="34"/>
    </location>
</feature>
<protein>
    <recommendedName>
        <fullName evidence="12">Oligopeptide transport system permease protein OppC</fullName>
    </recommendedName>
</protein>
<feature type="region of interest" description="Disordered" evidence="14">
    <location>
        <begin position="1"/>
        <end position="47"/>
    </location>
</feature>
<evidence type="ECO:0000256" key="7">
    <source>
        <dbReference type="ARBA" id="ARBA00022927"/>
    </source>
</evidence>
<comment type="similarity">
    <text evidence="10">Belongs to the binding-protein-dependent transport system permease family. OppBC subfamily.</text>
</comment>
<proteinExistence type="inferred from homology"/>
<evidence type="ECO:0000313" key="16">
    <source>
        <dbReference type="EMBL" id="ASL14087.1"/>
    </source>
</evidence>
<evidence type="ECO:0000256" key="1">
    <source>
        <dbReference type="ARBA" id="ARBA00004429"/>
    </source>
</evidence>
<dbReference type="EMBL" id="CP015267">
    <property type="protein sequence ID" value="ASL14087.1"/>
    <property type="molecule type" value="Genomic_DNA"/>
</dbReference>
<name>A0A220XRM8_MYCIT</name>
<dbReference type="GO" id="GO:0055085">
    <property type="term" value="P:transmembrane transport"/>
    <property type="evidence" value="ECO:0007669"/>
    <property type="project" value="InterPro"/>
</dbReference>
<evidence type="ECO:0000256" key="11">
    <source>
        <dbReference type="ARBA" id="ARBA00064004"/>
    </source>
</evidence>
<sequence>MTRAADDAERSDEEEGRPRTSAADDAMRSDEAQRRPRTSAAEIDGAHGFSSHDAADFTSRRTLVLRRFARNRFAVASLTLLVLLFVGCYTLPAVLPFSYEDLDFTALLQPPSARHWLGTNALGQDLLAQILRGMQKSMLIGICVAVISTGIAATVGSVSGYFGGWRDRVLMWLVDLLLVVPSFILIAIVTPRTKDSANIVMLVLLLAGFGWMVSSRMVRGMTMSLREREFIRAARYMGVSSRRIIVGHVVPNVASILIIDAALNVASAILAETGLSFLGFGIQPPDVSLGTLIANGTQSATTFPWVFLFPAGVLVLILVCANLTGDGLRDALDPGSTPVRGGAR</sequence>
<feature type="transmembrane region" description="Helical" evidence="13">
    <location>
        <begin position="138"/>
        <end position="162"/>
    </location>
</feature>
<evidence type="ECO:0000256" key="14">
    <source>
        <dbReference type="SAM" id="MobiDB-lite"/>
    </source>
</evidence>
<keyword evidence="7" id="KW-0653">Protein transport</keyword>
<dbReference type="PANTHER" id="PTHR43386:SF2">
    <property type="entry name" value="OLIGOPEPTIDE TRANSPORT SYSTEM PERMEASE PROTEIN OPPC"/>
    <property type="match status" value="1"/>
</dbReference>
<evidence type="ECO:0000256" key="5">
    <source>
        <dbReference type="ARBA" id="ARBA00022692"/>
    </source>
</evidence>
<evidence type="ECO:0000256" key="6">
    <source>
        <dbReference type="ARBA" id="ARBA00022856"/>
    </source>
</evidence>
<dbReference type="AlphaFoldDB" id="A0A220XRM8"/>
<dbReference type="Pfam" id="PF00528">
    <property type="entry name" value="BPD_transp_1"/>
    <property type="match status" value="1"/>
</dbReference>
<evidence type="ECO:0000256" key="2">
    <source>
        <dbReference type="ARBA" id="ARBA00022448"/>
    </source>
</evidence>
<keyword evidence="3" id="KW-1003">Cell membrane</keyword>
<evidence type="ECO:0000259" key="15">
    <source>
        <dbReference type="PROSITE" id="PS50928"/>
    </source>
</evidence>
<comment type="subcellular location">
    <subcellularLocation>
        <location evidence="1">Cell inner membrane</location>
        <topology evidence="1">Multi-pass membrane protein</topology>
    </subcellularLocation>
    <subcellularLocation>
        <location evidence="13">Cell membrane</location>
        <topology evidence="13">Multi-pass membrane protein</topology>
    </subcellularLocation>
</comment>
<evidence type="ECO:0000256" key="10">
    <source>
        <dbReference type="ARBA" id="ARBA00024202"/>
    </source>
</evidence>